<evidence type="ECO:0000313" key="3">
    <source>
        <dbReference type="EnsemblMetazoa" id="HelroP173219"/>
    </source>
</evidence>
<dbReference type="AlphaFoldDB" id="T1F6L0"/>
<feature type="compositionally biased region" description="Low complexity" evidence="1">
    <location>
        <begin position="83"/>
        <end position="111"/>
    </location>
</feature>
<organism evidence="3 4">
    <name type="scientific">Helobdella robusta</name>
    <name type="common">Californian leech</name>
    <dbReference type="NCBI Taxonomy" id="6412"/>
    <lineage>
        <taxon>Eukaryota</taxon>
        <taxon>Metazoa</taxon>
        <taxon>Spiralia</taxon>
        <taxon>Lophotrochozoa</taxon>
        <taxon>Annelida</taxon>
        <taxon>Clitellata</taxon>
        <taxon>Hirudinea</taxon>
        <taxon>Rhynchobdellida</taxon>
        <taxon>Glossiphoniidae</taxon>
        <taxon>Helobdella</taxon>
    </lineage>
</organism>
<feature type="region of interest" description="Disordered" evidence="1">
    <location>
        <begin position="61"/>
        <end position="117"/>
    </location>
</feature>
<dbReference type="KEGG" id="hro:HELRODRAFT_173219"/>
<gene>
    <name evidence="3" type="primary">20204459</name>
    <name evidence="2" type="ORF">HELRODRAFT_173219</name>
</gene>
<dbReference type="CTD" id="20204459"/>
<keyword evidence="4" id="KW-1185">Reference proteome</keyword>
<dbReference type="EMBL" id="AMQM01004485">
    <property type="status" value="NOT_ANNOTATED_CDS"/>
    <property type="molecule type" value="Genomic_DNA"/>
</dbReference>
<accession>T1F6L0</accession>
<dbReference type="InParanoid" id="T1F6L0"/>
<dbReference type="GeneID" id="20204459"/>
<reference evidence="4" key="1">
    <citation type="submission" date="2012-12" db="EMBL/GenBank/DDBJ databases">
        <authorList>
            <person name="Hellsten U."/>
            <person name="Grimwood J."/>
            <person name="Chapman J.A."/>
            <person name="Shapiro H."/>
            <person name="Aerts A."/>
            <person name="Otillar R.P."/>
            <person name="Terry A.Y."/>
            <person name="Boore J.L."/>
            <person name="Simakov O."/>
            <person name="Marletaz F."/>
            <person name="Cho S.-J."/>
            <person name="Edsinger-Gonzales E."/>
            <person name="Havlak P."/>
            <person name="Kuo D.-H."/>
            <person name="Larsson T."/>
            <person name="Lv J."/>
            <person name="Arendt D."/>
            <person name="Savage R."/>
            <person name="Osoegawa K."/>
            <person name="de Jong P."/>
            <person name="Lindberg D.R."/>
            <person name="Seaver E.C."/>
            <person name="Weisblat D.A."/>
            <person name="Putnam N.H."/>
            <person name="Grigoriev I.V."/>
            <person name="Rokhsar D.S."/>
        </authorList>
    </citation>
    <scope>NUCLEOTIDE SEQUENCE</scope>
</reference>
<protein>
    <submittedName>
        <fullName evidence="2 3">Uncharacterized protein</fullName>
    </submittedName>
</protein>
<sequence length="185" mass="20454">MEHLKFVCSGSAHAPTRIWLLRLLQLRSKALVVGTLNLNKKDVTARHTSNSANRLSLILNNSISPFNSPPPKKDPEYDDDDAINNNNRSNRSDYISSSSSNNNNNNNLNNIRQHDDDDEDRYVKNGVYVVNGFSGNLGGSAKKVNKPLKFMCDDSPEIPRKVLENGNSAGFHINGAGSIKNGYIK</sequence>
<dbReference type="EMBL" id="KB096590">
    <property type="protein sequence ID" value="ESO03522.1"/>
    <property type="molecule type" value="Genomic_DNA"/>
</dbReference>
<dbReference type="Proteomes" id="UP000015101">
    <property type="component" value="Unassembled WGS sequence"/>
</dbReference>
<dbReference type="HOGENOM" id="CLU_1462854_0_0_1"/>
<reference evidence="3" key="3">
    <citation type="submission" date="2015-06" db="UniProtKB">
        <authorList>
            <consortium name="EnsemblMetazoa"/>
        </authorList>
    </citation>
    <scope>IDENTIFICATION</scope>
</reference>
<dbReference type="EnsemblMetazoa" id="HelroT173219">
    <property type="protein sequence ID" value="HelroP173219"/>
    <property type="gene ID" value="HelroG173219"/>
</dbReference>
<proteinExistence type="predicted"/>
<evidence type="ECO:0000313" key="2">
    <source>
        <dbReference type="EMBL" id="ESO03522.1"/>
    </source>
</evidence>
<dbReference type="RefSeq" id="XP_009018079.1">
    <property type="nucleotide sequence ID" value="XM_009019831.1"/>
</dbReference>
<evidence type="ECO:0000256" key="1">
    <source>
        <dbReference type="SAM" id="MobiDB-lite"/>
    </source>
</evidence>
<reference evidence="2 4" key="2">
    <citation type="journal article" date="2013" name="Nature">
        <title>Insights into bilaterian evolution from three spiralian genomes.</title>
        <authorList>
            <person name="Simakov O."/>
            <person name="Marletaz F."/>
            <person name="Cho S.J."/>
            <person name="Edsinger-Gonzales E."/>
            <person name="Havlak P."/>
            <person name="Hellsten U."/>
            <person name="Kuo D.H."/>
            <person name="Larsson T."/>
            <person name="Lv J."/>
            <person name="Arendt D."/>
            <person name="Savage R."/>
            <person name="Osoegawa K."/>
            <person name="de Jong P."/>
            <person name="Grimwood J."/>
            <person name="Chapman J.A."/>
            <person name="Shapiro H."/>
            <person name="Aerts A."/>
            <person name="Otillar R.P."/>
            <person name="Terry A.Y."/>
            <person name="Boore J.L."/>
            <person name="Grigoriev I.V."/>
            <person name="Lindberg D.R."/>
            <person name="Seaver E.C."/>
            <person name="Weisblat D.A."/>
            <person name="Putnam N.H."/>
            <person name="Rokhsar D.S."/>
        </authorList>
    </citation>
    <scope>NUCLEOTIDE SEQUENCE</scope>
</reference>
<name>T1F6L0_HELRO</name>
<evidence type="ECO:0000313" key="4">
    <source>
        <dbReference type="Proteomes" id="UP000015101"/>
    </source>
</evidence>